<keyword evidence="4" id="KW-0119">Carbohydrate metabolism</keyword>
<dbReference type="RefSeq" id="WP_147914235.1">
    <property type="nucleotide sequence ID" value="NZ_JBHUEJ010000037.1"/>
</dbReference>
<dbReference type="InterPro" id="IPR050155">
    <property type="entry name" value="HAD-like_hydrolase_sf"/>
</dbReference>
<dbReference type="NCBIfam" id="TIGR01549">
    <property type="entry name" value="HAD-SF-IA-v1"/>
    <property type="match status" value="1"/>
</dbReference>
<dbReference type="InterPro" id="IPR023214">
    <property type="entry name" value="HAD_sf"/>
</dbReference>
<dbReference type="InterPro" id="IPR041492">
    <property type="entry name" value="HAD_2"/>
</dbReference>
<accession>A0ABW4KWU8</accession>
<dbReference type="SFLD" id="SFLDG01135">
    <property type="entry name" value="C1.5.6:_HAD__Beta-PGM__Phospha"/>
    <property type="match status" value="1"/>
</dbReference>
<sequence>MSVNSPPVDICAVLFDLDGTLIDSAPDLALAGNALRHARKLPPLDLDIYRPHAGSGARGVLHVALGVTPEQADYAALREEFLEAYDRHLLRQTLSFDGVPQLLAGLSSRGARWGIVTNKASRFTLPTMGAFSMFQDACTVICGDTTPHTKPHPAPIFAALQAAHLDPRQTIYVGDDARDIQAGRAAGLRTVAAAYGYLGPDTDPRDWGADAVIHSPLELLKWLDKD</sequence>
<dbReference type="PANTHER" id="PTHR43434">
    <property type="entry name" value="PHOSPHOGLYCOLATE PHOSPHATASE"/>
    <property type="match status" value="1"/>
</dbReference>
<dbReference type="SFLD" id="SFLDG01129">
    <property type="entry name" value="C1.5:_HAD__Beta-PGM__Phosphata"/>
    <property type="match status" value="1"/>
</dbReference>
<dbReference type="EC" id="3.-.-.-" evidence="5"/>
<reference evidence="6" key="1">
    <citation type="journal article" date="2019" name="Int. J. Syst. Evol. Microbiol.">
        <title>The Global Catalogue of Microorganisms (GCM) 10K type strain sequencing project: providing services to taxonomists for standard genome sequencing and annotation.</title>
        <authorList>
            <consortium name="The Broad Institute Genomics Platform"/>
            <consortium name="The Broad Institute Genome Sequencing Center for Infectious Disease"/>
            <person name="Wu L."/>
            <person name="Ma J."/>
        </authorList>
    </citation>
    <scope>NUCLEOTIDE SEQUENCE [LARGE SCALE GENOMIC DNA]</scope>
    <source>
        <strain evidence="6">LMG 29247</strain>
    </source>
</reference>
<dbReference type="PANTHER" id="PTHR43434:SF23">
    <property type="entry name" value="PHOSPHOGLYCOLATE PHOSPHATASE"/>
    <property type="match status" value="1"/>
</dbReference>
<keyword evidence="6" id="KW-1185">Reference proteome</keyword>
<dbReference type="InterPro" id="IPR036412">
    <property type="entry name" value="HAD-like_sf"/>
</dbReference>
<protein>
    <submittedName>
        <fullName evidence="5">HAD family hydrolase</fullName>
        <ecNumber evidence="5">3.-.-.-</ecNumber>
    </submittedName>
</protein>
<dbReference type="GO" id="GO:0016787">
    <property type="term" value="F:hydrolase activity"/>
    <property type="evidence" value="ECO:0007669"/>
    <property type="project" value="UniProtKB-KW"/>
</dbReference>
<evidence type="ECO:0000256" key="4">
    <source>
        <dbReference type="ARBA" id="ARBA00023277"/>
    </source>
</evidence>
<evidence type="ECO:0000313" key="5">
    <source>
        <dbReference type="EMBL" id="MFD1712297.1"/>
    </source>
</evidence>
<evidence type="ECO:0000256" key="1">
    <source>
        <dbReference type="ARBA" id="ARBA00022723"/>
    </source>
</evidence>
<comment type="caution">
    <text evidence="5">The sequence shown here is derived from an EMBL/GenBank/DDBJ whole genome shotgun (WGS) entry which is preliminary data.</text>
</comment>
<proteinExistence type="predicted"/>
<dbReference type="Proteomes" id="UP001597304">
    <property type="component" value="Unassembled WGS sequence"/>
</dbReference>
<dbReference type="NCBIfam" id="TIGR01509">
    <property type="entry name" value="HAD-SF-IA-v3"/>
    <property type="match status" value="1"/>
</dbReference>
<evidence type="ECO:0000256" key="2">
    <source>
        <dbReference type="ARBA" id="ARBA00022801"/>
    </source>
</evidence>
<dbReference type="EMBL" id="JBHUEJ010000037">
    <property type="protein sequence ID" value="MFD1712297.1"/>
    <property type="molecule type" value="Genomic_DNA"/>
</dbReference>
<dbReference type="Gene3D" id="3.40.50.1000">
    <property type="entry name" value="HAD superfamily/HAD-like"/>
    <property type="match status" value="1"/>
</dbReference>
<gene>
    <name evidence="5" type="ORF">ACFSF0_16960</name>
</gene>
<dbReference type="InterPro" id="IPR023198">
    <property type="entry name" value="PGP-like_dom2"/>
</dbReference>
<organism evidence="5 6">
    <name type="scientific">Ottowia flava</name>
    <dbReference type="NCBI Taxonomy" id="2675430"/>
    <lineage>
        <taxon>Bacteria</taxon>
        <taxon>Pseudomonadati</taxon>
        <taxon>Pseudomonadota</taxon>
        <taxon>Betaproteobacteria</taxon>
        <taxon>Burkholderiales</taxon>
        <taxon>Comamonadaceae</taxon>
        <taxon>Ottowia</taxon>
    </lineage>
</organism>
<keyword evidence="3" id="KW-0460">Magnesium</keyword>
<evidence type="ECO:0000256" key="3">
    <source>
        <dbReference type="ARBA" id="ARBA00022842"/>
    </source>
</evidence>
<dbReference type="Pfam" id="PF13419">
    <property type="entry name" value="HAD_2"/>
    <property type="match status" value="1"/>
</dbReference>
<dbReference type="SUPFAM" id="SSF56784">
    <property type="entry name" value="HAD-like"/>
    <property type="match status" value="1"/>
</dbReference>
<dbReference type="InterPro" id="IPR006439">
    <property type="entry name" value="HAD-SF_hydro_IA"/>
</dbReference>
<keyword evidence="2 5" id="KW-0378">Hydrolase</keyword>
<dbReference type="Gene3D" id="1.10.150.240">
    <property type="entry name" value="Putative phosphatase, domain 2"/>
    <property type="match status" value="1"/>
</dbReference>
<dbReference type="SFLD" id="SFLDS00003">
    <property type="entry name" value="Haloacid_Dehalogenase"/>
    <property type="match status" value="1"/>
</dbReference>
<name>A0ABW4KWU8_9BURK</name>
<keyword evidence="1" id="KW-0479">Metal-binding</keyword>
<evidence type="ECO:0000313" key="6">
    <source>
        <dbReference type="Proteomes" id="UP001597304"/>
    </source>
</evidence>